<dbReference type="InterPro" id="IPR025959">
    <property type="entry name" value="Winged_HTH_dom"/>
</dbReference>
<dbReference type="RefSeq" id="WP_132571510.1">
    <property type="nucleotide sequence ID" value="NZ_CBCSGL010000029.1"/>
</dbReference>
<name>A0A4R3V2M1_ROSSA</name>
<evidence type="ECO:0000313" key="3">
    <source>
        <dbReference type="EMBL" id="TCU97427.1"/>
    </source>
</evidence>
<evidence type="ECO:0000259" key="2">
    <source>
        <dbReference type="Pfam" id="PF13592"/>
    </source>
</evidence>
<feature type="region of interest" description="Disordered" evidence="1">
    <location>
        <begin position="143"/>
        <end position="174"/>
    </location>
</feature>
<evidence type="ECO:0000313" key="4">
    <source>
        <dbReference type="Proteomes" id="UP000295110"/>
    </source>
</evidence>
<reference evidence="3 4" key="1">
    <citation type="submission" date="2019-03" db="EMBL/GenBank/DDBJ databases">
        <title>Genomic Encyclopedia of Type Strains, Phase IV (KMG-IV): sequencing the most valuable type-strain genomes for metagenomic binning, comparative biology and taxonomic classification.</title>
        <authorList>
            <person name="Goeker M."/>
        </authorList>
    </citation>
    <scope>NUCLEOTIDE SEQUENCE [LARGE SCALE GENOMIC DNA]</scope>
    <source>
        <strain evidence="3 4">DSM 654</strain>
    </source>
</reference>
<protein>
    <submittedName>
        <fullName evidence="3">Transposase</fullName>
    </submittedName>
</protein>
<dbReference type="OrthoDB" id="5296970at2"/>
<dbReference type="EMBL" id="SMBU01000011">
    <property type="protein sequence ID" value="TCU97427.1"/>
    <property type="molecule type" value="Genomic_DNA"/>
</dbReference>
<keyword evidence="4" id="KW-1185">Reference proteome</keyword>
<sequence>MKSLIVGDRPTVERLAERLKSASSRTEYQRIQCMLIRATLGSSAAEIAQLLGWSTATVHVMHSRWAKEGEALFDVRERGGRHHQHLSAEQEQELLAPFVARAQAGGLLTVAEIQQAYQERTGKTVARSTVYRLLERHGWRKLVPRPRHPKADVQAQAALKKTPPRGTPRGLAPG</sequence>
<dbReference type="Pfam" id="PF13592">
    <property type="entry name" value="HTH_33"/>
    <property type="match status" value="1"/>
</dbReference>
<dbReference type="Proteomes" id="UP000295110">
    <property type="component" value="Unassembled WGS sequence"/>
</dbReference>
<proteinExistence type="predicted"/>
<dbReference type="SUPFAM" id="SSF46689">
    <property type="entry name" value="Homeodomain-like"/>
    <property type="match status" value="1"/>
</dbReference>
<dbReference type="InterPro" id="IPR009057">
    <property type="entry name" value="Homeodomain-like_sf"/>
</dbReference>
<accession>A0A4R3V2M1</accession>
<dbReference type="AlphaFoldDB" id="A0A4R3V2M1"/>
<feature type="domain" description="Winged helix-turn helix" evidence="2">
    <location>
        <begin position="105"/>
        <end position="162"/>
    </location>
</feature>
<gene>
    <name evidence="3" type="ORF">EV671_1011102</name>
</gene>
<evidence type="ECO:0000256" key="1">
    <source>
        <dbReference type="SAM" id="MobiDB-lite"/>
    </source>
</evidence>
<comment type="caution">
    <text evidence="3">The sequence shown here is derived from an EMBL/GenBank/DDBJ whole genome shotgun (WGS) entry which is preliminary data.</text>
</comment>
<dbReference type="Pfam" id="PF13551">
    <property type="entry name" value="HTH_29"/>
    <property type="match status" value="1"/>
</dbReference>
<organism evidence="3 4">
    <name type="scientific">Roseateles saccharophilus</name>
    <name type="common">Pseudomonas saccharophila</name>
    <dbReference type="NCBI Taxonomy" id="304"/>
    <lineage>
        <taxon>Bacteria</taxon>
        <taxon>Pseudomonadati</taxon>
        <taxon>Pseudomonadota</taxon>
        <taxon>Betaproteobacteria</taxon>
        <taxon>Burkholderiales</taxon>
        <taxon>Sphaerotilaceae</taxon>
        <taxon>Roseateles</taxon>
    </lineage>
</organism>